<organism evidence="2 4">
    <name type="scientific">Algibacter lectus</name>
    <dbReference type="NCBI Taxonomy" id="221126"/>
    <lineage>
        <taxon>Bacteria</taxon>
        <taxon>Pseudomonadati</taxon>
        <taxon>Bacteroidota</taxon>
        <taxon>Flavobacteriia</taxon>
        <taxon>Flavobacteriales</taxon>
        <taxon>Flavobacteriaceae</taxon>
        <taxon>Algibacter</taxon>
    </lineage>
</organism>
<gene>
    <name evidence="3" type="ORF">DFQ06_1820</name>
    <name evidence="2" type="ORF">JCM19300_3957</name>
</gene>
<dbReference type="EMBL" id="SORL01000008">
    <property type="protein sequence ID" value="TDY62008.1"/>
    <property type="molecule type" value="Genomic_DNA"/>
</dbReference>
<evidence type="ECO:0000256" key="1">
    <source>
        <dbReference type="SAM" id="SignalP"/>
    </source>
</evidence>
<keyword evidence="1" id="KW-0732">Signal</keyword>
<reference evidence="2 4" key="1">
    <citation type="journal article" date="2014" name="Genome Announc.">
        <title>Draft Genome Sequences of Marine Flavobacterium Algibacter lectus Strains SS8 and NR4.</title>
        <authorList>
            <person name="Takatani N."/>
            <person name="Nakanishi M."/>
            <person name="Meirelles P."/>
            <person name="Mino S."/>
            <person name="Suda W."/>
            <person name="Oshima K."/>
            <person name="Hattori M."/>
            <person name="Ohkuma M."/>
            <person name="Hosokawa M."/>
            <person name="Miyashita K."/>
            <person name="Thompson F.L."/>
            <person name="Niwa A."/>
            <person name="Sawabe T."/>
            <person name="Sawabe T."/>
        </authorList>
    </citation>
    <scope>NUCLEOTIDE SEQUENCE [LARGE SCALE GENOMIC DNA]</scope>
    <source>
        <strain evidence="2 4">JCM 19300</strain>
    </source>
</reference>
<comment type="caution">
    <text evidence="2">The sequence shown here is derived from an EMBL/GenBank/DDBJ whole genome shotgun (WGS) entry which is preliminary data.</text>
</comment>
<dbReference type="OrthoDB" id="1092930at2"/>
<feature type="signal peptide" evidence="1">
    <location>
        <begin position="1"/>
        <end position="23"/>
    </location>
</feature>
<evidence type="ECO:0000313" key="4">
    <source>
        <dbReference type="Proteomes" id="UP000029644"/>
    </source>
</evidence>
<accession>A0A090VCB8</accession>
<evidence type="ECO:0000313" key="5">
    <source>
        <dbReference type="Proteomes" id="UP000294824"/>
    </source>
</evidence>
<evidence type="ECO:0000313" key="3">
    <source>
        <dbReference type="EMBL" id="TDY62008.1"/>
    </source>
</evidence>
<dbReference type="InterPro" id="IPR025366">
    <property type="entry name" value="DUF4270"/>
</dbReference>
<name>A0A090VCB8_9FLAO</name>
<feature type="chain" id="PRO_5010408284" evidence="1">
    <location>
        <begin position="24"/>
        <end position="435"/>
    </location>
</feature>
<dbReference type="AlphaFoldDB" id="A0A090VCB8"/>
<dbReference type="PROSITE" id="PS51257">
    <property type="entry name" value="PROKAR_LIPOPROTEIN"/>
    <property type="match status" value="1"/>
</dbReference>
<keyword evidence="5" id="KW-1185">Reference proteome</keyword>
<accession>A0A4R8MAF8</accession>
<dbReference type="Pfam" id="PF14092">
    <property type="entry name" value="DUF4270"/>
    <property type="match status" value="1"/>
</dbReference>
<sequence>MKMKQFFSVSLIFMGLAFFMACEGDDTAVPVGEDWIKVDTKVYFIDSMTVNASTFKFDSIAVSNTSRLLVGAYTDDVFGKTKAKSYLQLAYPFESIDNEAIYDSIALILKYDNYFYNDTTQTQTINVFNILDDIKSDDDYFYNTTNFEASETAIGTKTFQPYPIKEDSLHITISDVFGKELYEKIRDNEITTSDEFLNQYKGLLVSPDDNNTSVLGFATSSFLRLYYSEDDEVEVEDSQTMEFYLNSTNSFHNVSSDYTGTYFSDLESEETQLFSTDTDDNSFSQSGTGLATRIDIPYVERINDIEGNGSILNASLKISIKQNSSTDNLSIRDSLSVFLIDRKGDIYSTLTNAAGETTYGLLEAYDEEFKTLTYSIPVTYFLNLKLDATYNDNLYLAIYGQDFNQSVDRYIFNGEETSSDDLKLKLELTYAIYED</sequence>
<dbReference type="Proteomes" id="UP000029644">
    <property type="component" value="Unassembled WGS sequence"/>
</dbReference>
<dbReference type="EMBL" id="BBNQ01000001">
    <property type="protein sequence ID" value="GAL61019.1"/>
    <property type="molecule type" value="Genomic_DNA"/>
</dbReference>
<reference evidence="3 5" key="2">
    <citation type="submission" date="2019-03" db="EMBL/GenBank/DDBJ databases">
        <title>Genomic Encyclopedia of Type Strains, Phase III (KMG-III): the genomes of soil and plant-associated and newly described type strains.</title>
        <authorList>
            <person name="Whitman W."/>
        </authorList>
    </citation>
    <scope>NUCLEOTIDE SEQUENCE [LARGE SCALE GENOMIC DNA]</scope>
    <source>
        <strain evidence="3 5">CECT 8301</strain>
    </source>
</reference>
<proteinExistence type="predicted"/>
<dbReference type="Proteomes" id="UP000294824">
    <property type="component" value="Unassembled WGS sequence"/>
</dbReference>
<dbReference type="RefSeq" id="WP_081959047.1">
    <property type="nucleotide sequence ID" value="NZ_SORL01000008.1"/>
</dbReference>
<evidence type="ECO:0000313" key="2">
    <source>
        <dbReference type="EMBL" id="GAL61019.1"/>
    </source>
</evidence>
<protein>
    <submittedName>
        <fullName evidence="3">Uncharacterized protein DUF4270</fullName>
    </submittedName>
</protein>